<proteinExistence type="predicted"/>
<dbReference type="PANTHER" id="PTHR30087">
    <property type="entry name" value="INNER MEMBRANE PROTEIN"/>
    <property type="match status" value="1"/>
</dbReference>
<feature type="domain" description="DUF1722" evidence="1">
    <location>
        <begin position="198"/>
        <end position="314"/>
    </location>
</feature>
<dbReference type="RefSeq" id="WP_276216319.1">
    <property type="nucleotide sequence ID" value="NZ_JARJLR010000524.1"/>
</dbReference>
<dbReference type="PANTHER" id="PTHR30087:SF0">
    <property type="entry name" value="INNER MEMBRANE PROTEIN"/>
    <property type="match status" value="1"/>
</dbReference>
<protein>
    <submittedName>
        <fullName evidence="2">DUF523 and DUF1722 domain-containing protein</fullName>
    </submittedName>
</protein>
<dbReference type="PIRSF" id="PIRSF037004">
    <property type="entry name" value="UCP037004"/>
    <property type="match status" value="1"/>
</dbReference>
<comment type="caution">
    <text evidence="2">The sequence shown here is derived from an EMBL/GenBank/DDBJ whole genome shotgun (WGS) entry which is preliminary data.</text>
</comment>
<dbReference type="EMBL" id="JARJLR010000524">
    <property type="protein sequence ID" value="MDF3846269.1"/>
    <property type="molecule type" value="Genomic_DNA"/>
</dbReference>
<dbReference type="InterPro" id="IPR017087">
    <property type="entry name" value="UCP037004"/>
</dbReference>
<accession>A0AAW6PJC1</accession>
<dbReference type="InterPro" id="IPR007553">
    <property type="entry name" value="2-thiour_desulf"/>
</dbReference>
<dbReference type="AlphaFoldDB" id="A0AAW6PJC1"/>
<organism evidence="2 3">
    <name type="scientific">Pseudomonas citronellolis</name>
    <dbReference type="NCBI Taxonomy" id="53408"/>
    <lineage>
        <taxon>Bacteria</taxon>
        <taxon>Pseudomonadati</taxon>
        <taxon>Pseudomonadota</taxon>
        <taxon>Gammaproteobacteria</taxon>
        <taxon>Pseudomonadales</taxon>
        <taxon>Pseudomonadaceae</taxon>
        <taxon>Pseudomonas</taxon>
    </lineage>
</organism>
<gene>
    <name evidence="2" type="ORF">P3W55_31615</name>
</gene>
<reference evidence="2" key="1">
    <citation type="submission" date="2023-03" db="EMBL/GenBank/DDBJ databases">
        <title>Draft assemblies of triclosan tolerant bacteria isolated from returned activated sludge.</title>
        <authorList>
            <person name="Van Hamelsveld S."/>
        </authorList>
    </citation>
    <scope>NUCLEOTIDE SEQUENCE</scope>
    <source>
        <strain evidence="2">GW210015_S63</strain>
    </source>
</reference>
<dbReference type="Proteomes" id="UP001220662">
    <property type="component" value="Unassembled WGS sequence"/>
</dbReference>
<sequence length="323" mass="35918">MPTSPSRPKLGISACLLGANVRYNGGHKASRLCLEDFARHFDFVPLCPEVAIGLGVPRPTLRLVGEAAQPRAVASAVDSRDATLDHSAALRRYGAEQAGQLSELGGFIFMQKSPSCGLHRIKLYAEDGQPPMAGARGLFAEAFCAARPELPVEEEGRLHDPRLRENFVTRVYAHLDWLALCREGLTHKAILDFHSRHKYQLLAHAPRQYAELGRLLADIGRYPAEQFGPPYYRAFSQALGHCASRGSHSNVLQHLAGYLKRALGADDRAELQRLIEQYRHGEVPLVVPLALLKHHFRRHPHPYIARQAYLQPHPEALGLRNAI</sequence>
<dbReference type="Pfam" id="PF04463">
    <property type="entry name" value="2-thiour_desulf"/>
    <property type="match status" value="1"/>
</dbReference>
<dbReference type="InterPro" id="IPR013560">
    <property type="entry name" value="DUF1722"/>
</dbReference>
<dbReference type="Pfam" id="PF08349">
    <property type="entry name" value="DUF1722"/>
    <property type="match status" value="1"/>
</dbReference>
<evidence type="ECO:0000259" key="1">
    <source>
        <dbReference type="Pfam" id="PF08349"/>
    </source>
</evidence>
<evidence type="ECO:0000313" key="3">
    <source>
        <dbReference type="Proteomes" id="UP001220662"/>
    </source>
</evidence>
<evidence type="ECO:0000313" key="2">
    <source>
        <dbReference type="EMBL" id="MDF3846269.1"/>
    </source>
</evidence>
<name>A0AAW6PJC1_9PSED</name>